<evidence type="ECO:0000313" key="2">
    <source>
        <dbReference type="Proteomes" id="UP000242913"/>
    </source>
</evidence>
<dbReference type="Proteomes" id="UP000242913">
    <property type="component" value="Unassembled WGS sequence"/>
</dbReference>
<dbReference type="AlphaFoldDB" id="A0A238BWN1"/>
<evidence type="ECO:0000313" key="1">
    <source>
        <dbReference type="EMBL" id="OZC09326.1"/>
    </source>
</evidence>
<name>A0A238BWN1_9BILA</name>
<reference evidence="1 2" key="1">
    <citation type="submission" date="2015-12" db="EMBL/GenBank/DDBJ databases">
        <title>Draft genome of the nematode, Onchocerca flexuosa.</title>
        <authorList>
            <person name="Mitreva M."/>
        </authorList>
    </citation>
    <scope>NUCLEOTIDE SEQUENCE [LARGE SCALE GENOMIC DNA]</scope>
    <source>
        <strain evidence="1">Red Deer</strain>
    </source>
</reference>
<sequence length="183" mass="22399">MFVEFEENVRNVYVNQKAIKNLLRRHLTVRRLEKRKGRRKVRIYVLNRFWFKRDPSPSAEDELEKHLDKLRIQVRKEIHTLLYLNNAVIDLLRNYAAKLDDKDRQVWDEFINYIETKHDNLLEEPTEYNNIKLKRLEANPESMEALKKLKLKKLQMRQLWTILLNVRRKSKSNFLVLYRELPV</sequence>
<protein>
    <submittedName>
        <fullName evidence="1">Uncharacterized protein</fullName>
    </submittedName>
</protein>
<proteinExistence type="predicted"/>
<dbReference type="EMBL" id="KZ269995">
    <property type="protein sequence ID" value="OZC09326.1"/>
    <property type="molecule type" value="Genomic_DNA"/>
</dbReference>
<keyword evidence="2" id="KW-1185">Reference proteome</keyword>
<organism evidence="1 2">
    <name type="scientific">Onchocerca flexuosa</name>
    <dbReference type="NCBI Taxonomy" id="387005"/>
    <lineage>
        <taxon>Eukaryota</taxon>
        <taxon>Metazoa</taxon>
        <taxon>Ecdysozoa</taxon>
        <taxon>Nematoda</taxon>
        <taxon>Chromadorea</taxon>
        <taxon>Rhabditida</taxon>
        <taxon>Spirurina</taxon>
        <taxon>Spiruromorpha</taxon>
        <taxon>Filarioidea</taxon>
        <taxon>Onchocercidae</taxon>
        <taxon>Onchocerca</taxon>
    </lineage>
</organism>
<gene>
    <name evidence="1" type="ORF">X798_03667</name>
</gene>
<accession>A0A238BWN1</accession>
<dbReference type="OrthoDB" id="5867722at2759"/>